<organism evidence="1 2">
    <name type="scientific">Ancylostoma caninum</name>
    <name type="common">Dog hookworm</name>
    <dbReference type="NCBI Taxonomy" id="29170"/>
    <lineage>
        <taxon>Eukaryota</taxon>
        <taxon>Metazoa</taxon>
        <taxon>Ecdysozoa</taxon>
        <taxon>Nematoda</taxon>
        <taxon>Chromadorea</taxon>
        <taxon>Rhabditida</taxon>
        <taxon>Rhabditina</taxon>
        <taxon>Rhabditomorpha</taxon>
        <taxon>Strongyloidea</taxon>
        <taxon>Ancylostomatidae</taxon>
        <taxon>Ancylostomatinae</taxon>
        <taxon>Ancylostoma</taxon>
    </lineage>
</organism>
<dbReference type="EMBL" id="JOJR01001327">
    <property type="protein sequence ID" value="RCN31331.1"/>
    <property type="molecule type" value="Genomic_DNA"/>
</dbReference>
<dbReference type="Proteomes" id="UP000252519">
    <property type="component" value="Unassembled WGS sequence"/>
</dbReference>
<dbReference type="OrthoDB" id="5890264at2759"/>
<gene>
    <name evidence="1" type="ORF">ANCCAN_22881</name>
</gene>
<keyword evidence="2" id="KW-1185">Reference proteome</keyword>
<proteinExistence type="predicted"/>
<sequence length="67" mass="7979">MRETGDYKTVKETQKEYEDPDYFYGEISTCEVDSHSSRPDSSKRIVTRNPDCIYQYYYEGNRVSFSI</sequence>
<protein>
    <submittedName>
        <fullName evidence="1">Uncharacterized protein</fullName>
    </submittedName>
</protein>
<dbReference type="AlphaFoldDB" id="A0A368FGG8"/>
<evidence type="ECO:0000313" key="2">
    <source>
        <dbReference type="Proteomes" id="UP000252519"/>
    </source>
</evidence>
<evidence type="ECO:0000313" key="1">
    <source>
        <dbReference type="EMBL" id="RCN31331.1"/>
    </source>
</evidence>
<comment type="caution">
    <text evidence="1">The sequence shown here is derived from an EMBL/GenBank/DDBJ whole genome shotgun (WGS) entry which is preliminary data.</text>
</comment>
<name>A0A368FGG8_ANCCA</name>
<reference evidence="1 2" key="1">
    <citation type="submission" date="2014-10" db="EMBL/GenBank/DDBJ databases">
        <title>Draft genome of the hookworm Ancylostoma caninum.</title>
        <authorList>
            <person name="Mitreva M."/>
        </authorList>
    </citation>
    <scope>NUCLEOTIDE SEQUENCE [LARGE SCALE GENOMIC DNA]</scope>
    <source>
        <strain evidence="1 2">Baltimore</strain>
    </source>
</reference>
<accession>A0A368FGG8</accession>